<name>A0ABQ1GKP5_9GAMM</name>
<evidence type="ECO:0000256" key="3">
    <source>
        <dbReference type="ARBA" id="ARBA00023163"/>
    </source>
</evidence>
<dbReference type="Gene3D" id="1.10.10.60">
    <property type="entry name" value="Homeodomain-like"/>
    <property type="match status" value="2"/>
</dbReference>
<dbReference type="InterPro" id="IPR018060">
    <property type="entry name" value="HTH_AraC"/>
</dbReference>
<protein>
    <recommendedName>
        <fullName evidence="4">HTH araC/xylS-type domain-containing protein</fullName>
    </recommendedName>
</protein>
<dbReference type="SUPFAM" id="SSF46689">
    <property type="entry name" value="Homeodomain-like"/>
    <property type="match status" value="2"/>
</dbReference>
<keyword evidence="1" id="KW-0805">Transcription regulation</keyword>
<evidence type="ECO:0000259" key="4">
    <source>
        <dbReference type="PROSITE" id="PS01124"/>
    </source>
</evidence>
<dbReference type="InterPro" id="IPR018062">
    <property type="entry name" value="HTH_AraC-typ_CS"/>
</dbReference>
<keyword evidence="2" id="KW-0238">DNA-binding</keyword>
<dbReference type="Pfam" id="PF12852">
    <property type="entry name" value="Cupin_6"/>
    <property type="match status" value="1"/>
</dbReference>
<organism evidence="5 6">
    <name type="scientific">Hafnia psychrotolerans</name>
    <dbReference type="NCBI Taxonomy" id="1477018"/>
    <lineage>
        <taxon>Bacteria</taxon>
        <taxon>Pseudomonadati</taxon>
        <taxon>Pseudomonadota</taxon>
        <taxon>Gammaproteobacteria</taxon>
        <taxon>Enterobacterales</taxon>
        <taxon>Hafniaceae</taxon>
        <taxon>Hafnia</taxon>
    </lineage>
</organism>
<dbReference type="PANTHER" id="PTHR46796">
    <property type="entry name" value="HTH-TYPE TRANSCRIPTIONAL ACTIVATOR RHAS-RELATED"/>
    <property type="match status" value="1"/>
</dbReference>
<keyword evidence="3" id="KW-0804">Transcription</keyword>
<dbReference type="Proteomes" id="UP000627464">
    <property type="component" value="Unassembled WGS sequence"/>
</dbReference>
<dbReference type="InterPro" id="IPR020449">
    <property type="entry name" value="Tscrpt_reg_AraC-type_HTH"/>
</dbReference>
<proteinExistence type="predicted"/>
<dbReference type="Pfam" id="PF12833">
    <property type="entry name" value="HTH_18"/>
    <property type="match status" value="1"/>
</dbReference>
<dbReference type="PRINTS" id="PR00032">
    <property type="entry name" value="HTHARAC"/>
</dbReference>
<dbReference type="SMART" id="SM00342">
    <property type="entry name" value="HTH_ARAC"/>
    <property type="match status" value="1"/>
</dbReference>
<comment type="caution">
    <text evidence="5">The sequence shown here is derived from an EMBL/GenBank/DDBJ whole genome shotgun (WGS) entry which is preliminary data.</text>
</comment>
<reference evidence="6" key="1">
    <citation type="journal article" date="2019" name="Int. J. Syst. Evol. Microbiol.">
        <title>The Global Catalogue of Microorganisms (GCM) 10K type strain sequencing project: providing services to taxonomists for standard genome sequencing and annotation.</title>
        <authorList>
            <consortium name="The Broad Institute Genomics Platform"/>
            <consortium name="The Broad Institute Genome Sequencing Center for Infectious Disease"/>
            <person name="Wu L."/>
            <person name="Ma J."/>
        </authorList>
    </citation>
    <scope>NUCLEOTIDE SEQUENCE [LARGE SCALE GENOMIC DNA]</scope>
    <source>
        <strain evidence="6">CGMCC 1.12806</strain>
    </source>
</reference>
<gene>
    <name evidence="5" type="ORF">GCM10011328_20600</name>
</gene>
<sequence>MSLGDGDVTGKPTVVRGGRFVFDIANEALLMGMLPQVIMLNAGESRSSGHLKALLTMNEEESRSQSLGSQFFVGRLMELILLEALRRVAFDMDPQQTGLLAGLADPQVALAITAIHEKPSYPWSVNTLARLCALSRSGFAHRFSSIMGIGVIEYLQQWRMALAKDALRSSTFTIGEIALQVGFQSSSAFSSAFSRIVGCSPRQFRDGET</sequence>
<dbReference type="InterPro" id="IPR032783">
    <property type="entry name" value="AraC_lig"/>
</dbReference>
<accession>A0ABQ1GKP5</accession>
<dbReference type="PROSITE" id="PS00041">
    <property type="entry name" value="HTH_ARAC_FAMILY_1"/>
    <property type="match status" value="1"/>
</dbReference>
<dbReference type="InterPro" id="IPR050204">
    <property type="entry name" value="AraC_XylS_family_regulators"/>
</dbReference>
<evidence type="ECO:0000313" key="5">
    <source>
        <dbReference type="EMBL" id="GGA45310.1"/>
    </source>
</evidence>
<feature type="domain" description="HTH araC/xylS-type" evidence="4">
    <location>
        <begin position="109"/>
        <end position="207"/>
    </location>
</feature>
<dbReference type="InterPro" id="IPR009057">
    <property type="entry name" value="Homeodomain-like_sf"/>
</dbReference>
<evidence type="ECO:0000313" key="6">
    <source>
        <dbReference type="Proteomes" id="UP000627464"/>
    </source>
</evidence>
<evidence type="ECO:0000256" key="2">
    <source>
        <dbReference type="ARBA" id="ARBA00023125"/>
    </source>
</evidence>
<evidence type="ECO:0000256" key="1">
    <source>
        <dbReference type="ARBA" id="ARBA00023015"/>
    </source>
</evidence>
<keyword evidence="6" id="KW-1185">Reference proteome</keyword>
<dbReference type="PANTHER" id="PTHR46796:SF7">
    <property type="entry name" value="ARAC FAMILY TRANSCRIPTIONAL REGULATOR"/>
    <property type="match status" value="1"/>
</dbReference>
<dbReference type="EMBL" id="BMFZ01000004">
    <property type="protein sequence ID" value="GGA45310.1"/>
    <property type="molecule type" value="Genomic_DNA"/>
</dbReference>
<dbReference type="PROSITE" id="PS01124">
    <property type="entry name" value="HTH_ARAC_FAMILY_2"/>
    <property type="match status" value="1"/>
</dbReference>